<dbReference type="Pfam" id="PF00014">
    <property type="entry name" value="Kunitz_BPTI"/>
    <property type="match status" value="1"/>
</dbReference>
<feature type="domain" description="BPTI/Kunitz inhibitor" evidence="2">
    <location>
        <begin position="77"/>
        <end position="127"/>
    </location>
</feature>
<dbReference type="EMBL" id="CAAALY010025399">
    <property type="protein sequence ID" value="VEL15667.1"/>
    <property type="molecule type" value="Genomic_DNA"/>
</dbReference>
<dbReference type="Proteomes" id="UP000784294">
    <property type="component" value="Unassembled WGS sequence"/>
</dbReference>
<gene>
    <name evidence="3" type="ORF">PXEA_LOCUS9107</name>
</gene>
<dbReference type="SMART" id="SM00131">
    <property type="entry name" value="KU"/>
    <property type="match status" value="2"/>
</dbReference>
<dbReference type="GO" id="GO:0004867">
    <property type="term" value="F:serine-type endopeptidase inhibitor activity"/>
    <property type="evidence" value="ECO:0007669"/>
    <property type="project" value="InterPro"/>
</dbReference>
<name>A0A448WMQ0_9PLAT</name>
<dbReference type="CDD" id="cd00109">
    <property type="entry name" value="Kunitz-type"/>
    <property type="match status" value="1"/>
</dbReference>
<evidence type="ECO:0000256" key="1">
    <source>
        <dbReference type="ARBA" id="ARBA00023157"/>
    </source>
</evidence>
<keyword evidence="4" id="KW-1185">Reference proteome</keyword>
<evidence type="ECO:0000313" key="4">
    <source>
        <dbReference type="Proteomes" id="UP000784294"/>
    </source>
</evidence>
<accession>A0A448WMQ0</accession>
<dbReference type="PANTHER" id="PTHR10083:SF374">
    <property type="entry name" value="BPTI_KUNITZ INHIBITOR DOMAIN-CONTAINING PROTEIN"/>
    <property type="match status" value="1"/>
</dbReference>
<proteinExistence type="predicted"/>
<evidence type="ECO:0000313" key="3">
    <source>
        <dbReference type="EMBL" id="VEL15667.1"/>
    </source>
</evidence>
<dbReference type="PRINTS" id="PR00759">
    <property type="entry name" value="BASICPTASE"/>
</dbReference>
<dbReference type="PANTHER" id="PTHR10083">
    <property type="entry name" value="KUNITZ-TYPE PROTEASE INHIBITOR-RELATED"/>
    <property type="match status" value="1"/>
</dbReference>
<dbReference type="PROSITE" id="PS50279">
    <property type="entry name" value="BPTI_KUNITZ_2"/>
    <property type="match status" value="1"/>
</dbReference>
<organism evidence="3 4">
    <name type="scientific">Protopolystoma xenopodis</name>
    <dbReference type="NCBI Taxonomy" id="117903"/>
    <lineage>
        <taxon>Eukaryota</taxon>
        <taxon>Metazoa</taxon>
        <taxon>Spiralia</taxon>
        <taxon>Lophotrochozoa</taxon>
        <taxon>Platyhelminthes</taxon>
        <taxon>Monogenea</taxon>
        <taxon>Polyopisthocotylea</taxon>
        <taxon>Polystomatidea</taxon>
        <taxon>Polystomatidae</taxon>
        <taxon>Protopolystoma</taxon>
    </lineage>
</organism>
<dbReference type="PROSITE" id="PS00280">
    <property type="entry name" value="BPTI_KUNITZ_1"/>
    <property type="match status" value="1"/>
</dbReference>
<dbReference type="InterPro" id="IPR002223">
    <property type="entry name" value="Kunitz_BPTI"/>
</dbReference>
<keyword evidence="1" id="KW-1015">Disulfide bond</keyword>
<dbReference type="FunFam" id="4.10.410.10:FF:000020">
    <property type="entry name" value="Collagen, type VI, alpha 3"/>
    <property type="match status" value="1"/>
</dbReference>
<evidence type="ECO:0000259" key="2">
    <source>
        <dbReference type="PROSITE" id="PS50279"/>
    </source>
</evidence>
<dbReference type="SUPFAM" id="SSF57362">
    <property type="entry name" value="BPTI-like"/>
    <property type="match status" value="2"/>
</dbReference>
<protein>
    <recommendedName>
        <fullName evidence="2">BPTI/Kunitz inhibitor domain-containing protein</fullName>
    </recommendedName>
</protein>
<dbReference type="GO" id="GO:0005615">
    <property type="term" value="C:extracellular space"/>
    <property type="evidence" value="ECO:0007669"/>
    <property type="project" value="TreeGrafter"/>
</dbReference>
<dbReference type="InterPro" id="IPR020901">
    <property type="entry name" value="Prtase_inh_Kunz-CS"/>
</dbReference>
<dbReference type="AlphaFoldDB" id="A0A448WMQ0"/>
<dbReference type="OrthoDB" id="4473401at2759"/>
<sequence>MCPDRCFARISSSSNQCPSDQYVTRWAYLSEVRQCVMVRECPLKKSKRGTIRPTGNNFATRSHCEVTCMPKSMEEVCRLPRDPGPCHHSQPRFFYNPRLGSCQPFLYGGCLGNLNRFLTRPECRSACGGLRLSNGLTELQAVGFNSTEHQDSTEIMEERINATLSGISLPKELLVRMKRLAQQHSERFCK</sequence>
<dbReference type="InterPro" id="IPR050098">
    <property type="entry name" value="TFPI/VKTCI-like"/>
</dbReference>
<reference evidence="3" key="1">
    <citation type="submission" date="2018-11" db="EMBL/GenBank/DDBJ databases">
        <authorList>
            <consortium name="Pathogen Informatics"/>
        </authorList>
    </citation>
    <scope>NUCLEOTIDE SEQUENCE</scope>
</reference>
<comment type="caution">
    <text evidence="3">The sequence shown here is derived from an EMBL/GenBank/DDBJ whole genome shotgun (WGS) entry which is preliminary data.</text>
</comment>
<dbReference type="Gene3D" id="4.10.410.10">
    <property type="entry name" value="Pancreatic trypsin inhibitor Kunitz domain"/>
    <property type="match status" value="2"/>
</dbReference>
<dbReference type="InterPro" id="IPR036880">
    <property type="entry name" value="Kunitz_BPTI_sf"/>
</dbReference>